<keyword evidence="2" id="KW-1185">Reference proteome</keyword>
<dbReference type="HOGENOM" id="CLU_1576258_0_0_7"/>
<organism evidence="1 2">
    <name type="scientific">Geobacter pickeringii</name>
    <dbReference type="NCBI Taxonomy" id="345632"/>
    <lineage>
        <taxon>Bacteria</taxon>
        <taxon>Pseudomonadati</taxon>
        <taxon>Thermodesulfobacteriota</taxon>
        <taxon>Desulfuromonadia</taxon>
        <taxon>Geobacterales</taxon>
        <taxon>Geobacteraceae</taxon>
        <taxon>Geobacter</taxon>
    </lineage>
</organism>
<sequence>MTQPAFNTRPWDERTAYLGTTAEQAFETVAAHLGIALERLGMDRESPLKYNALHPFLRQRPDYVAQTSNDGPFFVEVKGSGSDGVVKIKLDSIETAQHWQLLHRVKFFVFDSARKLYATMWLDDLRATIKRDKIVAACFSDGNQYHPVPRTLFKWHRLPAMSEAQQAAA</sequence>
<dbReference type="EMBL" id="CP009788">
    <property type="protein sequence ID" value="AJE04672.1"/>
    <property type="molecule type" value="Genomic_DNA"/>
</dbReference>
<proteinExistence type="predicted"/>
<accession>A0A0B5BDW8</accession>
<dbReference type="OrthoDB" id="9967459at2"/>
<dbReference type="RefSeq" id="WP_039744885.1">
    <property type="nucleotide sequence ID" value="NZ_CP009788.1"/>
</dbReference>
<dbReference type="AlphaFoldDB" id="A0A0B5BDW8"/>
<gene>
    <name evidence="1" type="ORF">GPICK_16005</name>
</gene>
<name>A0A0B5BDW8_9BACT</name>
<evidence type="ECO:0000313" key="2">
    <source>
        <dbReference type="Proteomes" id="UP000057609"/>
    </source>
</evidence>
<dbReference type="KEGG" id="gpi:GPICK_16005"/>
<reference evidence="1 2" key="1">
    <citation type="journal article" date="2015" name="Genome Announc.">
        <title>Complete Genome of Geobacter pickeringii G13T, a Metal-Reducing Isolate from Sedimentary Kaolin Deposits.</title>
        <authorList>
            <person name="Badalamenti J.P."/>
            <person name="Bond D.R."/>
        </authorList>
    </citation>
    <scope>NUCLEOTIDE SEQUENCE [LARGE SCALE GENOMIC DNA]</scope>
    <source>
        <strain evidence="1 2">G13</strain>
    </source>
</reference>
<evidence type="ECO:0000313" key="1">
    <source>
        <dbReference type="EMBL" id="AJE04672.1"/>
    </source>
</evidence>
<dbReference type="Proteomes" id="UP000057609">
    <property type="component" value="Chromosome"/>
</dbReference>
<protein>
    <submittedName>
        <fullName evidence="1">Uncharacterized protein</fullName>
    </submittedName>
</protein>